<sequence length="278" mass="32141">MINEPIQRSELLKTLLLWGGRLGNARLRELLGMKVTRVSQIMSEFHSEHPNWMEWNSVARSYRATPAAYRTKIDTSSSLDRYLSLVGISHTQNESSSQQTIWNAFPDISTPVPRVFAQISEAIELSRCIQINYRSMSNPRPHRREISPHSIVRAGRRWHVRAFCSTRQEFRDFALGRIDSPKLLATPAARSADDDHPWNTQLQVRLIAHPRLSQAQQEMIRFEYFSGTAARVERCRAAMVSYFIQDLRAATDTSKQLPPEFQLAVENMEDLRQWIFTV</sequence>
<name>A0A5R8ZHU2_9PSED</name>
<feature type="domain" description="DNA-binding transcriptional repressor CapW winged helix-turn-helix" evidence="3">
    <location>
        <begin position="7"/>
        <end position="86"/>
    </location>
</feature>
<dbReference type="Pfam" id="PF26107">
    <property type="entry name" value="BrxR_CTD"/>
    <property type="match status" value="1"/>
</dbReference>
<dbReference type="Pfam" id="PF13280">
    <property type="entry name" value="WYL"/>
    <property type="match status" value="1"/>
</dbReference>
<dbReference type="AlphaFoldDB" id="A0A5R8ZHU2"/>
<dbReference type="InterPro" id="IPR059020">
    <property type="entry name" value="CapW_CTD"/>
</dbReference>
<dbReference type="Proteomes" id="UP000309819">
    <property type="component" value="Unassembled WGS sequence"/>
</dbReference>
<evidence type="ECO:0000259" key="2">
    <source>
        <dbReference type="Pfam" id="PF26107"/>
    </source>
</evidence>
<gene>
    <name evidence="4" type="ORF">FEM01_01780</name>
</gene>
<dbReference type="Pfam" id="PF26109">
    <property type="entry name" value="WHD_BrxR"/>
    <property type="match status" value="1"/>
</dbReference>
<dbReference type="RefSeq" id="WP_138217570.1">
    <property type="nucleotide sequence ID" value="NZ_VAUO01000001.1"/>
</dbReference>
<organism evidence="4 5">
    <name type="scientific">Pseudomonas mosselii</name>
    <dbReference type="NCBI Taxonomy" id="78327"/>
    <lineage>
        <taxon>Bacteria</taxon>
        <taxon>Pseudomonadati</taxon>
        <taxon>Pseudomonadota</taxon>
        <taxon>Gammaproteobacteria</taxon>
        <taxon>Pseudomonadales</taxon>
        <taxon>Pseudomonadaceae</taxon>
        <taxon>Pseudomonas</taxon>
    </lineage>
</organism>
<dbReference type="OrthoDB" id="6400324at2"/>
<evidence type="ECO:0000313" key="4">
    <source>
        <dbReference type="EMBL" id="TLP64935.1"/>
    </source>
</evidence>
<reference evidence="4 5" key="1">
    <citation type="submission" date="2019-05" db="EMBL/GenBank/DDBJ databases">
        <title>Pseudomonas sp. SC006 isolated from lettuce that can produce HBGAs.</title>
        <authorList>
            <person name="Wang D."/>
            <person name="Liao N."/>
            <person name="Liu D."/>
            <person name="Zhang Z."/>
            <person name="Zou S."/>
        </authorList>
    </citation>
    <scope>NUCLEOTIDE SEQUENCE [LARGE SCALE GENOMIC DNA]</scope>
    <source>
        <strain evidence="4 5">SC006</strain>
    </source>
</reference>
<proteinExistence type="predicted"/>
<dbReference type="InterPro" id="IPR026881">
    <property type="entry name" value="WYL_dom"/>
</dbReference>
<comment type="caution">
    <text evidence="4">The sequence shown here is derived from an EMBL/GenBank/DDBJ whole genome shotgun (WGS) entry which is preliminary data.</text>
</comment>
<feature type="domain" description="DNA-binding transcriptional repressor CapW C-terminal dimerisation" evidence="2">
    <location>
        <begin position="202"/>
        <end position="271"/>
    </location>
</feature>
<feature type="domain" description="WYL" evidence="1">
    <location>
        <begin position="115"/>
        <end position="182"/>
    </location>
</feature>
<accession>A0A5R8ZHU2</accession>
<dbReference type="PANTHER" id="PTHR34580">
    <property type="match status" value="1"/>
</dbReference>
<protein>
    <submittedName>
        <fullName evidence="4">WYL domain-containing protein</fullName>
    </submittedName>
</protein>
<keyword evidence="5" id="KW-1185">Reference proteome</keyword>
<dbReference type="PANTHER" id="PTHR34580:SF3">
    <property type="entry name" value="PROTEIN PAFB"/>
    <property type="match status" value="1"/>
</dbReference>
<evidence type="ECO:0000259" key="1">
    <source>
        <dbReference type="Pfam" id="PF13280"/>
    </source>
</evidence>
<evidence type="ECO:0000313" key="5">
    <source>
        <dbReference type="Proteomes" id="UP000309819"/>
    </source>
</evidence>
<dbReference type="PROSITE" id="PS52050">
    <property type="entry name" value="WYL"/>
    <property type="match status" value="1"/>
</dbReference>
<dbReference type="InterPro" id="IPR059019">
    <property type="entry name" value="WHD_CapW"/>
</dbReference>
<evidence type="ECO:0000259" key="3">
    <source>
        <dbReference type="Pfam" id="PF26109"/>
    </source>
</evidence>
<dbReference type="EMBL" id="VAUO01000001">
    <property type="protein sequence ID" value="TLP64935.1"/>
    <property type="molecule type" value="Genomic_DNA"/>
</dbReference>
<dbReference type="InterPro" id="IPR051534">
    <property type="entry name" value="CBASS_pafABC_assoc_protein"/>
</dbReference>